<evidence type="ECO:0008006" key="3">
    <source>
        <dbReference type="Google" id="ProtNLM"/>
    </source>
</evidence>
<gene>
    <name evidence="1" type="ORF">ACFO6W_13420</name>
</gene>
<sequence length="147" mass="16942">MELSSKPTKHILVKANCQSEWDCCDFAVITCDDSWKKGLRKKLDAIGAFNAPDSFISFRFYDSSVEFYQSKDDEAELLSGEKEWEFVTLNEDEEESFEKPETRLEQGLLVLYKDGSGFYKAYGKYTGEEFYTAIFPIGKILDSMENK</sequence>
<reference evidence="2" key="1">
    <citation type="journal article" date="2019" name="Int. J. Syst. Evol. Microbiol.">
        <title>The Global Catalogue of Microorganisms (GCM) 10K type strain sequencing project: providing services to taxonomists for standard genome sequencing and annotation.</title>
        <authorList>
            <consortium name="The Broad Institute Genomics Platform"/>
            <consortium name="The Broad Institute Genome Sequencing Center for Infectious Disease"/>
            <person name="Wu L."/>
            <person name="Ma J."/>
        </authorList>
    </citation>
    <scope>NUCLEOTIDE SEQUENCE [LARGE SCALE GENOMIC DNA]</scope>
    <source>
        <strain evidence="2">CCUG 66188</strain>
    </source>
</reference>
<evidence type="ECO:0000313" key="2">
    <source>
        <dbReference type="Proteomes" id="UP001596023"/>
    </source>
</evidence>
<protein>
    <recommendedName>
        <fullName evidence="3">DUF4178 domain-containing protein</fullName>
    </recommendedName>
</protein>
<comment type="caution">
    <text evidence="1">The sequence shown here is derived from an EMBL/GenBank/DDBJ whole genome shotgun (WGS) entry which is preliminary data.</text>
</comment>
<name>A0ABV9KXF2_9BACT</name>
<keyword evidence="2" id="KW-1185">Reference proteome</keyword>
<dbReference type="Proteomes" id="UP001596023">
    <property type="component" value="Unassembled WGS sequence"/>
</dbReference>
<dbReference type="EMBL" id="JBHSGN010000078">
    <property type="protein sequence ID" value="MFC4674698.1"/>
    <property type="molecule type" value="Genomic_DNA"/>
</dbReference>
<evidence type="ECO:0000313" key="1">
    <source>
        <dbReference type="EMBL" id="MFC4674698.1"/>
    </source>
</evidence>
<accession>A0ABV9KXF2</accession>
<organism evidence="1 2">
    <name type="scientific">Dysgonomonas termitidis</name>
    <dbReference type="NCBI Taxonomy" id="1516126"/>
    <lineage>
        <taxon>Bacteria</taxon>
        <taxon>Pseudomonadati</taxon>
        <taxon>Bacteroidota</taxon>
        <taxon>Bacteroidia</taxon>
        <taxon>Bacteroidales</taxon>
        <taxon>Dysgonomonadaceae</taxon>
        <taxon>Dysgonomonas</taxon>
    </lineage>
</organism>
<dbReference type="RefSeq" id="WP_379997245.1">
    <property type="nucleotide sequence ID" value="NZ_JBHSGN010000078.1"/>
</dbReference>
<proteinExistence type="predicted"/>